<dbReference type="Gene3D" id="3.40.190.10">
    <property type="entry name" value="Periplasmic binding protein-like II"/>
    <property type="match status" value="2"/>
</dbReference>
<reference evidence="2 3" key="1">
    <citation type="submission" date="2016-11" db="EMBL/GenBank/DDBJ databases">
        <authorList>
            <person name="Jaros S."/>
            <person name="Januszkiewicz K."/>
            <person name="Wedrychowicz H."/>
        </authorList>
    </citation>
    <scope>NUCLEOTIDE SEQUENCE [LARGE SCALE GENOMIC DNA]</scope>
    <source>
        <strain evidence="2 3">DSM 15212</strain>
    </source>
</reference>
<dbReference type="SUPFAM" id="SSF53850">
    <property type="entry name" value="Periplasmic binding protein-like II"/>
    <property type="match status" value="1"/>
</dbReference>
<dbReference type="PANTHER" id="PTHR37945">
    <property type="entry name" value="EXTRACELLULAR TUNGSTATE BINDING PROTEIN"/>
    <property type="match status" value="1"/>
</dbReference>
<gene>
    <name evidence="2" type="ORF">SAMN02745912_00569</name>
</gene>
<dbReference type="InterPro" id="IPR024370">
    <property type="entry name" value="PBP_domain"/>
</dbReference>
<organism evidence="2 3">
    <name type="scientific">Paramaledivibacter caminithermalis (strain DSM 15212 / CIP 107654 / DViRD3)</name>
    <name type="common">Clostridium caminithermale</name>
    <dbReference type="NCBI Taxonomy" id="1121301"/>
    <lineage>
        <taxon>Bacteria</taxon>
        <taxon>Bacillati</taxon>
        <taxon>Bacillota</taxon>
        <taxon>Clostridia</taxon>
        <taxon>Peptostreptococcales</taxon>
        <taxon>Caminicellaceae</taxon>
        <taxon>Paramaledivibacter</taxon>
    </lineage>
</organism>
<dbReference type="Pfam" id="PF12849">
    <property type="entry name" value="PBP_like_2"/>
    <property type="match status" value="1"/>
</dbReference>
<dbReference type="EMBL" id="FRAG01000004">
    <property type="protein sequence ID" value="SHJ63150.1"/>
    <property type="molecule type" value="Genomic_DNA"/>
</dbReference>
<dbReference type="STRING" id="1121301.SAMN02745912_00569"/>
<accession>A0A1M6KW94</accession>
<name>A0A1M6KW94_PARC5</name>
<dbReference type="InterPro" id="IPR052738">
    <property type="entry name" value="ABC-Tungstate_binding"/>
</dbReference>
<dbReference type="AlphaFoldDB" id="A0A1M6KW94"/>
<dbReference type="PANTHER" id="PTHR37945:SF1">
    <property type="entry name" value="EXTRACELLULAR TUNGSTATE BINDING PROTEIN"/>
    <property type="match status" value="1"/>
</dbReference>
<protein>
    <submittedName>
        <fullName evidence="2">Tungstate transport system substrate-binding protein</fullName>
    </submittedName>
</protein>
<dbReference type="Proteomes" id="UP000184465">
    <property type="component" value="Unassembled WGS sequence"/>
</dbReference>
<evidence type="ECO:0000259" key="1">
    <source>
        <dbReference type="Pfam" id="PF12849"/>
    </source>
</evidence>
<feature type="domain" description="PBP" evidence="1">
    <location>
        <begin position="52"/>
        <end position="277"/>
    </location>
</feature>
<evidence type="ECO:0000313" key="3">
    <source>
        <dbReference type="Proteomes" id="UP000184465"/>
    </source>
</evidence>
<evidence type="ECO:0000313" key="2">
    <source>
        <dbReference type="EMBL" id="SHJ63150.1"/>
    </source>
</evidence>
<keyword evidence="3" id="KW-1185">Reference proteome</keyword>
<sequence length="301" mass="33424">MELKTWKKNYKTGGIMRTRNKIFIMLLILTLTITSFTGCSKATTNQTNVIGNKGSIILATTTSTENSGLLDYILPKFKEETGIDVKVVAVGTGKALQMGRDGEADVLLVHAKSSEEKFVKEGHGTERFDVMYNDFVIIGPKDDPAKLKEKAKSNVMQAFKILSQGHSKFVSRGDDSGTHKKEKKFWEEAGIEPNGDWYISAGKGMGDVIQMTNELLGYTMSDRATYLSMKDKIELEVVVEGDSKLFNQYGVIPVNPDKNDKINKSGAKAFVDWILSEKTQRLIGEFGKEKFGQPLFTPNAK</sequence>
<proteinExistence type="predicted"/>